<dbReference type="PANTHER" id="PTHR31373">
    <property type="entry name" value="OS06G0652100 PROTEIN"/>
    <property type="match status" value="1"/>
</dbReference>
<dbReference type="InterPro" id="IPR058580">
    <property type="entry name" value="DUF2828"/>
</dbReference>
<feature type="region of interest" description="Disordered" evidence="1">
    <location>
        <begin position="348"/>
        <end position="505"/>
    </location>
</feature>
<evidence type="ECO:0000313" key="4">
    <source>
        <dbReference type="EMBL" id="CCX11890.1"/>
    </source>
</evidence>
<dbReference type="InterPro" id="IPR056690">
    <property type="entry name" value="DUF7788"/>
</dbReference>
<dbReference type="EMBL" id="HF935653">
    <property type="protein sequence ID" value="CCX11890.1"/>
    <property type="molecule type" value="Genomic_DNA"/>
</dbReference>
<keyword evidence="5" id="KW-1185">Reference proteome</keyword>
<evidence type="ECO:0000313" key="5">
    <source>
        <dbReference type="Proteomes" id="UP000018144"/>
    </source>
</evidence>
<feature type="compositionally biased region" description="Basic residues" evidence="1">
    <location>
        <begin position="467"/>
        <end position="476"/>
    </location>
</feature>
<accession>U4L641</accession>
<evidence type="ECO:0000259" key="2">
    <source>
        <dbReference type="Pfam" id="PF11443"/>
    </source>
</evidence>
<feature type="region of interest" description="Disordered" evidence="1">
    <location>
        <begin position="1"/>
        <end position="25"/>
    </location>
</feature>
<feature type="region of interest" description="Disordered" evidence="1">
    <location>
        <begin position="694"/>
        <end position="741"/>
    </location>
</feature>
<feature type="domain" description="DUF7788" evidence="3">
    <location>
        <begin position="795"/>
        <end position="985"/>
    </location>
</feature>
<feature type="compositionally biased region" description="Basic residues" evidence="1">
    <location>
        <begin position="361"/>
        <end position="379"/>
    </location>
</feature>
<dbReference type="Pfam" id="PF11443">
    <property type="entry name" value="DUF2828"/>
    <property type="match status" value="2"/>
</dbReference>
<name>U4L641_PYROM</name>
<feature type="domain" description="DUF2828" evidence="2">
    <location>
        <begin position="451"/>
        <end position="784"/>
    </location>
</feature>
<dbReference type="OrthoDB" id="1149618at2759"/>
<gene>
    <name evidence="4" type="ORF">PCON_11484</name>
</gene>
<evidence type="ECO:0000259" key="3">
    <source>
        <dbReference type="Pfam" id="PF25043"/>
    </source>
</evidence>
<dbReference type="Proteomes" id="UP000018144">
    <property type="component" value="Unassembled WGS sequence"/>
</dbReference>
<feature type="compositionally biased region" description="Basic and acidic residues" evidence="1">
    <location>
        <begin position="452"/>
        <end position="466"/>
    </location>
</feature>
<dbReference type="eggNOG" id="ENOG502QT1I">
    <property type="taxonomic scope" value="Eukaryota"/>
</dbReference>
<dbReference type="AlphaFoldDB" id="U4L641"/>
<feature type="compositionally biased region" description="Basic and acidic residues" evidence="1">
    <location>
        <begin position="380"/>
        <end position="408"/>
    </location>
</feature>
<dbReference type="Pfam" id="PF25043">
    <property type="entry name" value="DUF7788"/>
    <property type="match status" value="1"/>
</dbReference>
<reference evidence="4 5" key="1">
    <citation type="journal article" date="2013" name="PLoS Genet.">
        <title>The genome and development-dependent transcriptomes of Pyronema confluens: a window into fungal evolution.</title>
        <authorList>
            <person name="Traeger S."/>
            <person name="Altegoer F."/>
            <person name="Freitag M."/>
            <person name="Gabaldon T."/>
            <person name="Kempken F."/>
            <person name="Kumar A."/>
            <person name="Marcet-Houben M."/>
            <person name="Poggeler S."/>
            <person name="Stajich J.E."/>
            <person name="Nowrousian M."/>
        </authorList>
    </citation>
    <scope>NUCLEOTIDE SEQUENCE [LARGE SCALE GENOMIC DNA]</scope>
    <source>
        <strain evidence="5">CBS 100304</strain>
        <tissue evidence="4">Vegetative mycelium</tissue>
    </source>
</reference>
<feature type="domain" description="DUF2828" evidence="2">
    <location>
        <begin position="118"/>
        <end position="392"/>
    </location>
</feature>
<evidence type="ECO:0000256" key="1">
    <source>
        <dbReference type="SAM" id="MobiDB-lite"/>
    </source>
</evidence>
<organism evidence="4 5">
    <name type="scientific">Pyronema omphalodes (strain CBS 100304)</name>
    <name type="common">Pyronema confluens</name>
    <dbReference type="NCBI Taxonomy" id="1076935"/>
    <lineage>
        <taxon>Eukaryota</taxon>
        <taxon>Fungi</taxon>
        <taxon>Dikarya</taxon>
        <taxon>Ascomycota</taxon>
        <taxon>Pezizomycotina</taxon>
        <taxon>Pezizomycetes</taxon>
        <taxon>Pezizales</taxon>
        <taxon>Pyronemataceae</taxon>
        <taxon>Pyronema</taxon>
    </lineage>
</organism>
<dbReference type="PANTHER" id="PTHR31373:SF27">
    <property type="entry name" value="TROVE DOMAIN-CONTAINING PROTEIN"/>
    <property type="match status" value="1"/>
</dbReference>
<protein>
    <submittedName>
        <fullName evidence="4">Similar to Uncharacterized protein L728 acc. no. Q5UNY4</fullName>
    </submittedName>
</protein>
<proteinExistence type="predicted"/>
<sequence length="1028" mass="118234">MSSPPKKPSIPEALKDQSVSPTKLSQYELKPPTYEQAIGNPGNLSNPSESFASDPLFKNKFPFDLPRCDELFYDNDNFIDWVSKTVKPVKYYTPNDDASTDNYPEHFQGQRFHAALYQCYDKLTKGYNGKDLADVLNRAWEVDQYITLKIIWNTRSIKDGKGEKWLFYRCCGWLREYHPVTLIQNLAWVVRPVIKKERSLEETKEKVAGRKVLLEVREKPNEIQANQEMDHLLGTEPTREEINTATLEMTETQAKNSKEGMMDENSTKIKEENGENIRKGKRSGGTIEVRDQSPTKKMKGVTRPDEDTMDLDDEFLFPLEFDVESGLSHGYWKDLLHILQLAATQKLNCNGDPQKNLYGTKRQRKKPKDKKLNTKKAKSTPKDKKPTPKEAKPTPKKDQPTQMEDKPTPMEMSTPDPETPKKSKDTIPTPMEVSAPEPKAPKAWRSPTVQKKQAEEQRTKNNEGKRNGGKNRKKAKGEKEKLKAQKLKERKDLKHAKEKNTRDQLAEKLDKNPFYRALHLIVARIFSSQLKSDLETANSGHPEVPSISFVAKWAPSLEKMHDRSTLIATTIAEHRFAEIPESNFGRENFLRFARERYRRELSVLRKKYPVEIVEENISAKKSKDYPEYKTIDYDKMPDIAMGRYKALFANRDFERFTGFLDKLAERRAKEAVYNSLLPSQLAALVTQEKEPADLTIRTKQKQQKPDTTTKPQGNKRQADDSLDQPGKNRKKQKQEAKKEEVLKRTGRMVDGYIKSKTLDFEKQLADVNSQWNTLVEEVRAHGKLDKCSAAIDLATKTMCEPKWHDGTVPKDTAIALAMLMAEVNTSDFKKWCISLTSTDTNYPEYQPANVPETFEEKVSRMNANKPKTTKVDIKHVFDHLLKFAFSNKIKKEDMLQRVFIITGQPLEEAEIMLHEDNKWKACRGKIEQAYKEVGYEVPELIYWNLRGRSSPQNAVKKEDGITLITGCSQAMIKVLIETGDIATKHVHDKWYLVGKDGDILMARQKPDAIVEVKKIAKSEDYRMLMIYD</sequence>
<feature type="region of interest" description="Disordered" evidence="1">
    <location>
        <begin position="274"/>
        <end position="309"/>
    </location>
</feature>
<dbReference type="InterPro" id="IPR011205">
    <property type="entry name" value="UCP015417_vWA"/>
</dbReference>
<feature type="compositionally biased region" description="Basic and acidic residues" evidence="1">
    <location>
        <begin position="477"/>
        <end position="492"/>
    </location>
</feature>